<dbReference type="Gene3D" id="3.40.50.150">
    <property type="entry name" value="Vaccinia Virus protein VP39"/>
    <property type="match status" value="1"/>
</dbReference>
<keyword evidence="3" id="KW-1185">Reference proteome</keyword>
<gene>
    <name evidence="2" type="ORF">G4H13_02175</name>
</gene>
<dbReference type="Proteomes" id="UP000476310">
    <property type="component" value="Unassembled WGS sequence"/>
</dbReference>
<dbReference type="InterPro" id="IPR029063">
    <property type="entry name" value="SAM-dependent_MTases_sf"/>
</dbReference>
<accession>A0A6G4A7R5</accession>
<dbReference type="GO" id="GO:0008168">
    <property type="term" value="F:methyltransferase activity"/>
    <property type="evidence" value="ECO:0007669"/>
    <property type="project" value="UniProtKB-KW"/>
</dbReference>
<protein>
    <submittedName>
        <fullName evidence="2">Class I SAM-dependent methyltransferase</fullName>
    </submittedName>
</protein>
<sequence>MVTMEYGRYGREVFGPHQQGELARLQALAAAYDPSSFRRLTALGVRPGWRCLDAGAGCGTVSRWLADQVGAQGEVVACDLHTRFLREGDCTRLTVVECDLAAPPSLGMFDLVHVRFTLSHMRNRDAVLSSLVSLVRPGGRLVISDGADVATPLSPNRAFSTAMLAQWNYLYQSIGSEKLYGLSCPDLMKQRGLEDVNLSLDVPPLAPGTVMTSFWKRTFQQTVPAMVAEGYLREETAVVAQEYLDSPDLCDLSVGMATTCGRVPPDGL</sequence>
<dbReference type="InterPro" id="IPR013217">
    <property type="entry name" value="Methyltransf_12"/>
</dbReference>
<dbReference type="AlphaFoldDB" id="A0A6G4A7R5"/>
<dbReference type="GO" id="GO:0032259">
    <property type="term" value="P:methylation"/>
    <property type="evidence" value="ECO:0007669"/>
    <property type="project" value="UniProtKB-KW"/>
</dbReference>
<dbReference type="EMBL" id="JAAIKT010000001">
    <property type="protein sequence ID" value="NEW69238.1"/>
    <property type="molecule type" value="Genomic_DNA"/>
</dbReference>
<name>A0A6G4A7R5_9ACTN</name>
<feature type="domain" description="Methyltransferase type 12" evidence="1">
    <location>
        <begin position="52"/>
        <end position="141"/>
    </location>
</feature>
<comment type="caution">
    <text evidence="2">The sequence shown here is derived from an EMBL/GenBank/DDBJ whole genome shotgun (WGS) entry which is preliminary data.</text>
</comment>
<reference evidence="2" key="1">
    <citation type="submission" date="2020-02" db="EMBL/GenBank/DDBJ databases">
        <title>A new Streptomyces sp. for controlling soil-borne diseases.</title>
        <authorList>
            <person name="Li X."/>
            <person name="Tian Y."/>
            <person name="Gao K."/>
        </authorList>
    </citation>
    <scope>NUCLEOTIDE SEQUENCE [LARGE SCALE GENOMIC DNA]</scope>
    <source>
        <strain evidence="2">0250</strain>
    </source>
</reference>
<dbReference type="PANTHER" id="PTHR43591:SF110">
    <property type="entry name" value="RHODANESE DOMAIN-CONTAINING PROTEIN"/>
    <property type="match status" value="1"/>
</dbReference>
<evidence type="ECO:0000313" key="3">
    <source>
        <dbReference type="Proteomes" id="UP000476310"/>
    </source>
</evidence>
<organism evidence="2 3">
    <name type="scientific">Streptomyces rhizosphaericus</name>
    <dbReference type="NCBI Taxonomy" id="114699"/>
    <lineage>
        <taxon>Bacteria</taxon>
        <taxon>Bacillati</taxon>
        <taxon>Actinomycetota</taxon>
        <taxon>Actinomycetes</taxon>
        <taxon>Kitasatosporales</taxon>
        <taxon>Streptomycetaceae</taxon>
        <taxon>Streptomyces</taxon>
        <taxon>Streptomyces violaceusniger group</taxon>
    </lineage>
</organism>
<dbReference type="PANTHER" id="PTHR43591">
    <property type="entry name" value="METHYLTRANSFERASE"/>
    <property type="match status" value="1"/>
</dbReference>
<proteinExistence type="predicted"/>
<keyword evidence="2" id="KW-0489">Methyltransferase</keyword>
<keyword evidence="2" id="KW-0808">Transferase</keyword>
<evidence type="ECO:0000259" key="1">
    <source>
        <dbReference type="Pfam" id="PF08242"/>
    </source>
</evidence>
<dbReference type="Pfam" id="PF08242">
    <property type="entry name" value="Methyltransf_12"/>
    <property type="match status" value="1"/>
</dbReference>
<dbReference type="CDD" id="cd02440">
    <property type="entry name" value="AdoMet_MTases"/>
    <property type="match status" value="1"/>
</dbReference>
<dbReference type="SUPFAM" id="SSF53335">
    <property type="entry name" value="S-adenosyl-L-methionine-dependent methyltransferases"/>
    <property type="match status" value="1"/>
</dbReference>
<evidence type="ECO:0000313" key="2">
    <source>
        <dbReference type="EMBL" id="NEW69238.1"/>
    </source>
</evidence>